<dbReference type="Proteomes" id="UP000007797">
    <property type="component" value="Unassembled WGS sequence"/>
</dbReference>
<dbReference type="STRING" id="1054147.F4Q1R0"/>
<dbReference type="KEGG" id="dfa:DFA_03697"/>
<dbReference type="RefSeq" id="XP_004357033.1">
    <property type="nucleotide sequence ID" value="XM_004356978.1"/>
</dbReference>
<dbReference type="InterPro" id="IPR036983">
    <property type="entry name" value="AIM24_sf"/>
</dbReference>
<dbReference type="EMBL" id="GL883018">
    <property type="protein sequence ID" value="EGG18210.1"/>
    <property type="molecule type" value="Genomic_DNA"/>
</dbReference>
<dbReference type="Pfam" id="PF01987">
    <property type="entry name" value="AIM24"/>
    <property type="match status" value="1"/>
</dbReference>
<evidence type="ECO:0000256" key="1">
    <source>
        <dbReference type="SAM" id="MobiDB-lite"/>
    </source>
</evidence>
<protein>
    <recommendedName>
        <fullName evidence="4">Altered inheritance of mitochondria protein 24, mitochondrial</fullName>
    </recommendedName>
</protein>
<evidence type="ECO:0000313" key="3">
    <source>
        <dbReference type="Proteomes" id="UP000007797"/>
    </source>
</evidence>
<accession>F4Q1R0</accession>
<dbReference type="InterPro" id="IPR016031">
    <property type="entry name" value="Trp_RNA-bd_attenuator-like_dom"/>
</dbReference>
<dbReference type="NCBIfam" id="TIGR00266">
    <property type="entry name" value="TIGR00266 family protein"/>
    <property type="match status" value="1"/>
</dbReference>
<dbReference type="PANTHER" id="PTHR43657">
    <property type="entry name" value="TRYPTOPHAN RNA-BINDING ATTENUATOR PROTEIN-LIKE PROTEIN"/>
    <property type="match status" value="1"/>
</dbReference>
<dbReference type="Gene3D" id="3.60.160.10">
    <property type="entry name" value="Mitochondrial biogenesis AIM24"/>
    <property type="match status" value="1"/>
</dbReference>
<evidence type="ECO:0000313" key="2">
    <source>
        <dbReference type="EMBL" id="EGG18210.1"/>
    </source>
</evidence>
<dbReference type="PANTHER" id="PTHR43657:SF1">
    <property type="entry name" value="ALTERED INHERITANCE OF MITOCHONDRIA PROTEIN 24, MITOCHONDRIAL"/>
    <property type="match status" value="1"/>
</dbReference>
<feature type="region of interest" description="Disordered" evidence="1">
    <location>
        <begin position="51"/>
        <end position="71"/>
    </location>
</feature>
<proteinExistence type="predicted"/>
<sequence>MLSRELVRSTRALVIQHLVFGGGGAAAINQNNNNNNNSQMVKDKKFMYGRKNCSSSSGGGGSLQQQPSQTSSEVSAMYKKSIMTPLIGNESVIKGKESTFEWEISGHESQVVQLKLDPGSSITAETGALLEMSSSVEMDTSARGGFLTSFKRMFTGQGLFLTKFKNVSDNEIGRVTFSSPYISKILAVKMSELGGELICKKNSFLCGDNAIEIEPQLTKRFSIGFFGGEGFILQRLKGSGMAFLHGCGSIIFRSLQPGEKVRVSVGSIVAFQTSVEYDIEWVKGATNIFFSGEGLFLTTLSGPGLVILQSLPFEKLVNQISRSLPSYGSSSSTPSSSSSPSNDSGSSSTGSTKN</sequence>
<keyword evidence="3" id="KW-1185">Reference proteome</keyword>
<name>F4Q1R0_CACFS</name>
<dbReference type="GeneID" id="14870410"/>
<gene>
    <name evidence="2" type="ORF">DFA_03697</name>
</gene>
<dbReference type="OrthoDB" id="1705416at2759"/>
<organism evidence="2 3">
    <name type="scientific">Cavenderia fasciculata</name>
    <name type="common">Slime mold</name>
    <name type="synonym">Dictyostelium fasciculatum</name>
    <dbReference type="NCBI Taxonomy" id="261658"/>
    <lineage>
        <taxon>Eukaryota</taxon>
        <taxon>Amoebozoa</taxon>
        <taxon>Evosea</taxon>
        <taxon>Eumycetozoa</taxon>
        <taxon>Dictyostelia</taxon>
        <taxon>Acytosteliales</taxon>
        <taxon>Cavenderiaceae</taxon>
        <taxon>Cavenderia</taxon>
    </lineage>
</organism>
<evidence type="ECO:0008006" key="4">
    <source>
        <dbReference type="Google" id="ProtNLM"/>
    </source>
</evidence>
<dbReference type="AlphaFoldDB" id="F4Q1R0"/>
<dbReference type="SUPFAM" id="SSF51219">
    <property type="entry name" value="TRAP-like"/>
    <property type="match status" value="1"/>
</dbReference>
<dbReference type="OMA" id="ICKKNAF"/>
<feature type="region of interest" description="Disordered" evidence="1">
    <location>
        <begin position="323"/>
        <end position="354"/>
    </location>
</feature>
<dbReference type="InterPro" id="IPR002838">
    <property type="entry name" value="AIM24"/>
</dbReference>
<reference evidence="3" key="1">
    <citation type="journal article" date="2011" name="Genome Res.">
        <title>Phylogeny-wide analysis of social amoeba genomes highlights ancient origins for complex intercellular communication.</title>
        <authorList>
            <person name="Heidel A.J."/>
            <person name="Lawal H.M."/>
            <person name="Felder M."/>
            <person name="Schilde C."/>
            <person name="Helps N.R."/>
            <person name="Tunggal B."/>
            <person name="Rivero F."/>
            <person name="John U."/>
            <person name="Schleicher M."/>
            <person name="Eichinger L."/>
            <person name="Platzer M."/>
            <person name="Noegel A.A."/>
            <person name="Schaap P."/>
            <person name="Gloeckner G."/>
        </authorList>
    </citation>
    <scope>NUCLEOTIDE SEQUENCE [LARGE SCALE GENOMIC DNA]</scope>
    <source>
        <strain evidence="3">SH3</strain>
    </source>
</reference>